<feature type="transmembrane region" description="Helical" evidence="1">
    <location>
        <begin position="450"/>
        <end position="474"/>
    </location>
</feature>
<proteinExistence type="predicted"/>
<dbReference type="KEGG" id="paun:MJA45_03175"/>
<feature type="transmembrane region" description="Helical" evidence="1">
    <location>
        <begin position="30"/>
        <end position="54"/>
    </location>
</feature>
<evidence type="ECO:0000313" key="2">
    <source>
        <dbReference type="EMBL" id="WNQ12078.1"/>
    </source>
</evidence>
<name>A0AA96LFG7_9BACL</name>
<protein>
    <submittedName>
        <fullName evidence="2">Uncharacterized protein</fullName>
    </submittedName>
</protein>
<gene>
    <name evidence="2" type="ORF">MJA45_03175</name>
</gene>
<feature type="transmembrane region" description="Helical" evidence="1">
    <location>
        <begin position="147"/>
        <end position="173"/>
    </location>
</feature>
<feature type="transmembrane region" description="Helical" evidence="1">
    <location>
        <begin position="66"/>
        <end position="94"/>
    </location>
</feature>
<accession>A0AA96LFG7</accession>
<feature type="transmembrane region" description="Helical" evidence="1">
    <location>
        <begin position="185"/>
        <end position="205"/>
    </location>
</feature>
<sequence>MSRSLVLARILLKNGSGMAAFKKKSAVKTWLLAILLLVACLPIGFAVILFLSQIYDAFAPLGQEGILLGMGLAASCAVIFVFGIFYVINVYYFSQDVEHLLPLPLKPYQILAAKFGVTLAYEYLTVFVVLAPVLGTYGVKSGAGPLYYLYGVLVFLALPVIPLIIASFFSMVIMRFTNIGKRKDLFRMIGGVAAVFSGIAFNVIFQSFSRQMNDQAKLESLLQQGNNSLLNTFTGIFPSSRFAAGALVDPASLSGLANLGLFLGATALLFLLFLLLGEWLYFRGVMGLSESSSTRKQVTGERLDRMTASSSALKALTFKELRVLFRTPAFFINCVLMNFLFPIIFLIPLLTQPDLIGKVRNSGRYLENGSTAALVLAVGFTFLLFTAASSASSTTSFSREGQGFYILKHLPVSYGKMIAAKVITSLLLSAVGLVLLLGTLFVLVKPPVGFALALTAAAAAGMLLVTLTGMLFDLRSPKLNWDNEQKAVKQNVHIFFNVLVAVATGGVCIVSAAFLRPPLAVYALALIVLLLGANFLLYQAIKKAGPAWLERVE</sequence>
<dbReference type="AlphaFoldDB" id="A0AA96LFG7"/>
<evidence type="ECO:0000256" key="1">
    <source>
        <dbReference type="SAM" id="Phobius"/>
    </source>
</evidence>
<feature type="transmembrane region" description="Helical" evidence="1">
    <location>
        <begin position="371"/>
        <end position="397"/>
    </location>
</feature>
<feature type="transmembrane region" description="Helical" evidence="1">
    <location>
        <begin position="115"/>
        <end position="135"/>
    </location>
</feature>
<feature type="transmembrane region" description="Helical" evidence="1">
    <location>
        <begin position="494"/>
        <end position="515"/>
    </location>
</feature>
<evidence type="ECO:0000313" key="3">
    <source>
        <dbReference type="Proteomes" id="UP001305702"/>
    </source>
</evidence>
<dbReference type="InterPro" id="IPR031599">
    <property type="entry name" value="ABC_tran_2"/>
</dbReference>
<dbReference type="Pfam" id="PF16949">
    <property type="entry name" value="ABC_tran_2"/>
    <property type="match status" value="1"/>
</dbReference>
<feature type="transmembrane region" description="Helical" evidence="1">
    <location>
        <begin position="329"/>
        <end position="351"/>
    </location>
</feature>
<feature type="transmembrane region" description="Helical" evidence="1">
    <location>
        <begin position="259"/>
        <end position="282"/>
    </location>
</feature>
<keyword evidence="1" id="KW-0472">Membrane</keyword>
<dbReference type="Proteomes" id="UP001305702">
    <property type="component" value="Chromosome"/>
</dbReference>
<feature type="transmembrane region" description="Helical" evidence="1">
    <location>
        <begin position="521"/>
        <end position="541"/>
    </location>
</feature>
<dbReference type="RefSeq" id="WP_315605855.1">
    <property type="nucleotide sequence ID" value="NZ_CP130318.1"/>
</dbReference>
<dbReference type="EMBL" id="CP130318">
    <property type="protein sequence ID" value="WNQ12078.1"/>
    <property type="molecule type" value="Genomic_DNA"/>
</dbReference>
<organism evidence="2 3">
    <name type="scientific">Paenibacillus aurantius</name>
    <dbReference type="NCBI Taxonomy" id="2918900"/>
    <lineage>
        <taxon>Bacteria</taxon>
        <taxon>Bacillati</taxon>
        <taxon>Bacillota</taxon>
        <taxon>Bacilli</taxon>
        <taxon>Bacillales</taxon>
        <taxon>Paenibacillaceae</taxon>
        <taxon>Paenibacillus</taxon>
    </lineage>
</organism>
<keyword evidence="3" id="KW-1185">Reference proteome</keyword>
<keyword evidence="1" id="KW-0812">Transmembrane</keyword>
<keyword evidence="1" id="KW-1133">Transmembrane helix</keyword>
<reference evidence="2 3" key="1">
    <citation type="submission" date="2022-02" db="EMBL/GenBank/DDBJ databases">
        <title>Paenibacillus sp. MBLB1776 Whole Genome Shotgun Sequencing.</title>
        <authorList>
            <person name="Hwang C.Y."/>
            <person name="Cho E.-S."/>
            <person name="Seo M.-J."/>
        </authorList>
    </citation>
    <scope>NUCLEOTIDE SEQUENCE [LARGE SCALE GENOMIC DNA]</scope>
    <source>
        <strain evidence="2 3">MBLB1776</strain>
    </source>
</reference>
<feature type="transmembrane region" description="Helical" evidence="1">
    <location>
        <begin position="418"/>
        <end position="444"/>
    </location>
</feature>